<keyword evidence="11 12" id="KW-0998">Cell outer membrane</keyword>
<organism evidence="18 19">
    <name type="scientific">Rhizorhabdus dicambivorans</name>
    <dbReference type="NCBI Taxonomy" id="1850238"/>
    <lineage>
        <taxon>Bacteria</taxon>
        <taxon>Pseudomonadati</taxon>
        <taxon>Pseudomonadota</taxon>
        <taxon>Alphaproteobacteria</taxon>
        <taxon>Sphingomonadales</taxon>
        <taxon>Sphingomonadaceae</taxon>
        <taxon>Rhizorhabdus</taxon>
    </lineage>
</organism>
<evidence type="ECO:0000256" key="15">
    <source>
        <dbReference type="SAM" id="SignalP"/>
    </source>
</evidence>
<dbReference type="RefSeq" id="WP_066969648.1">
    <property type="nucleotide sequence ID" value="NZ_CP023449.1"/>
</dbReference>
<dbReference type="PANTHER" id="PTHR32552:SF81">
    <property type="entry name" value="TONB-DEPENDENT OUTER MEMBRANE RECEPTOR"/>
    <property type="match status" value="1"/>
</dbReference>
<dbReference type="InterPro" id="IPR036942">
    <property type="entry name" value="Beta-barrel_TonB_sf"/>
</dbReference>
<feature type="domain" description="TonB-dependent receptor plug" evidence="17">
    <location>
        <begin position="62"/>
        <end position="166"/>
    </location>
</feature>
<sequence length="724" mass="78338">MNKNDFSFARRATLLGSAALLIALSHPVIAQTAGDTSAPGASNDDGALAEIVVTAQKRSENLQDVPIAVTAVNAERLANARIENLTELRAVAPGLNMRTSFNNFNPYIRGVGTESGFTENPVGIYIDGVYIAQQRDGIQNMNDIAQVAVLKGPQGTLFGRNTTGGVIQITTRGPSYDAGGEAGLSYDEYQTLTSDLYLTGGLSDKVAASISTQYRTQGKGWGDNLTTGNDTFKTKHNFSIRGKLMFEPGDNTTITLIGDYRDSHDLAEAYQPYPGTVPTIAWTGPGGYVPVDSRYDTRAGRDSFIKIKTGGASLNIDHDLGFARLVSISAYRAGNTKLIGDTDGLPGTLSELRFPDTPSDVYTQEIQLVSNDSSSFNWMAGAFYINNTNVVERTIVVGPFALYARNKEVAESIAPFAQATLEVLPGTKLTGGIRYTYEKRDLTSKDLAGVETDFGSKTFKEITYRIALDHQINDNVLAYASHSRGFKSGGFNAIVQTNPAFAPESLHAYEAGLKTELLDRSARFNIAGFYYDFANVQVNRYVSGFPILQNGGGAELYGVDIDLDAKLAEGLTFSGGLEWLSAKYSNYPNAGRATFNPFPPGGATIDTTFNAKGKRLPLSQEFVANGTLTYEHEMMGAKVSYSGTVNYSSEFFFEPDNVVRQKPYFMVNGSVRVLLPGDKISLTVFVKNLLDEAILNRAYARADAALANYGSPPRTFGVAARYSF</sequence>
<gene>
    <name evidence="18" type="ORF">COO09_23190</name>
</gene>
<keyword evidence="2 12" id="KW-0813">Transport</keyword>
<feature type="short sequence motif" description="TonB C-terminal box" evidence="13">
    <location>
        <begin position="707"/>
        <end position="724"/>
    </location>
</feature>
<dbReference type="GO" id="GO:0006826">
    <property type="term" value="P:iron ion transport"/>
    <property type="evidence" value="ECO:0007669"/>
    <property type="project" value="UniProtKB-KW"/>
</dbReference>
<dbReference type="Pfam" id="PF07715">
    <property type="entry name" value="Plug"/>
    <property type="match status" value="1"/>
</dbReference>
<evidence type="ECO:0000259" key="16">
    <source>
        <dbReference type="Pfam" id="PF00593"/>
    </source>
</evidence>
<evidence type="ECO:0000256" key="4">
    <source>
        <dbReference type="ARBA" id="ARBA00022496"/>
    </source>
</evidence>
<evidence type="ECO:0000256" key="5">
    <source>
        <dbReference type="ARBA" id="ARBA00022692"/>
    </source>
</evidence>
<keyword evidence="4" id="KW-0410">Iron transport</keyword>
<dbReference type="Pfam" id="PF00593">
    <property type="entry name" value="TonB_dep_Rec_b-barrel"/>
    <property type="match status" value="1"/>
</dbReference>
<dbReference type="Gene3D" id="2.40.170.20">
    <property type="entry name" value="TonB-dependent receptor, beta-barrel domain"/>
    <property type="match status" value="1"/>
</dbReference>
<feature type="signal peptide" evidence="15">
    <location>
        <begin position="1"/>
        <end position="30"/>
    </location>
</feature>
<keyword evidence="5 12" id="KW-0812">Transmembrane</keyword>
<proteinExistence type="inferred from homology"/>
<evidence type="ECO:0000256" key="6">
    <source>
        <dbReference type="ARBA" id="ARBA00022729"/>
    </source>
</evidence>
<dbReference type="SUPFAM" id="SSF56935">
    <property type="entry name" value="Porins"/>
    <property type="match status" value="1"/>
</dbReference>
<dbReference type="PANTHER" id="PTHR32552">
    <property type="entry name" value="FERRICHROME IRON RECEPTOR-RELATED"/>
    <property type="match status" value="1"/>
</dbReference>
<evidence type="ECO:0000256" key="11">
    <source>
        <dbReference type="ARBA" id="ARBA00023237"/>
    </source>
</evidence>
<evidence type="ECO:0000259" key="17">
    <source>
        <dbReference type="Pfam" id="PF07715"/>
    </source>
</evidence>
<comment type="subcellular location">
    <subcellularLocation>
        <location evidence="1 12">Cell outer membrane</location>
        <topology evidence="1 12">Multi-pass membrane protein</topology>
    </subcellularLocation>
</comment>
<evidence type="ECO:0000313" key="18">
    <source>
        <dbReference type="EMBL" id="PCE39861.1"/>
    </source>
</evidence>
<dbReference type="InterPro" id="IPR012910">
    <property type="entry name" value="Plug_dom"/>
</dbReference>
<evidence type="ECO:0000256" key="2">
    <source>
        <dbReference type="ARBA" id="ARBA00022448"/>
    </source>
</evidence>
<evidence type="ECO:0000256" key="7">
    <source>
        <dbReference type="ARBA" id="ARBA00023004"/>
    </source>
</evidence>
<protein>
    <submittedName>
        <fullName evidence="18">TonB-dependent receptor</fullName>
    </submittedName>
</protein>
<keyword evidence="10 12" id="KW-0472">Membrane</keyword>
<dbReference type="OrthoDB" id="7051185at2"/>
<evidence type="ECO:0000256" key="13">
    <source>
        <dbReference type="PROSITE-ProRule" id="PRU10144"/>
    </source>
</evidence>
<dbReference type="AlphaFoldDB" id="A0A2A4FR29"/>
<keyword evidence="3 12" id="KW-1134">Transmembrane beta strand</keyword>
<feature type="chain" id="PRO_5012833560" evidence="15">
    <location>
        <begin position="31"/>
        <end position="724"/>
    </location>
</feature>
<keyword evidence="8" id="KW-0406">Ion transport</keyword>
<keyword evidence="19" id="KW-1185">Reference proteome</keyword>
<keyword evidence="9 14" id="KW-0798">TonB box</keyword>
<dbReference type="InterPro" id="IPR000531">
    <property type="entry name" value="Beta-barrel_TonB"/>
</dbReference>
<keyword evidence="18" id="KW-0675">Receptor</keyword>
<dbReference type="KEGG" id="rdi:CMV14_14600"/>
<evidence type="ECO:0000256" key="3">
    <source>
        <dbReference type="ARBA" id="ARBA00022452"/>
    </source>
</evidence>
<dbReference type="CDD" id="cd01347">
    <property type="entry name" value="ligand_gated_channel"/>
    <property type="match status" value="1"/>
</dbReference>
<evidence type="ECO:0000256" key="9">
    <source>
        <dbReference type="ARBA" id="ARBA00023077"/>
    </source>
</evidence>
<evidence type="ECO:0000256" key="10">
    <source>
        <dbReference type="ARBA" id="ARBA00023136"/>
    </source>
</evidence>
<dbReference type="InterPro" id="IPR010917">
    <property type="entry name" value="TonB_rcpt_CS"/>
</dbReference>
<evidence type="ECO:0000313" key="19">
    <source>
        <dbReference type="Proteomes" id="UP000218934"/>
    </source>
</evidence>
<dbReference type="EMBL" id="NWUF01000042">
    <property type="protein sequence ID" value="PCE39861.1"/>
    <property type="molecule type" value="Genomic_DNA"/>
</dbReference>
<feature type="domain" description="TonB-dependent receptor-like beta-barrel" evidence="16">
    <location>
        <begin position="270"/>
        <end position="689"/>
    </location>
</feature>
<dbReference type="GO" id="GO:0009279">
    <property type="term" value="C:cell outer membrane"/>
    <property type="evidence" value="ECO:0007669"/>
    <property type="project" value="UniProtKB-SubCell"/>
</dbReference>
<evidence type="ECO:0000256" key="8">
    <source>
        <dbReference type="ARBA" id="ARBA00023065"/>
    </source>
</evidence>
<reference evidence="18 19" key="1">
    <citation type="submission" date="2017-09" db="EMBL/GenBank/DDBJ databases">
        <title>The Catabolism of 3,6-Dichlorosalicylic acid is Initiated by the Cytochrome P450 Monooxygenase DsmABC in Rhizorhabdus dicambivorans Ndbn-20.</title>
        <authorList>
            <person name="Na L."/>
        </authorList>
    </citation>
    <scope>NUCLEOTIDE SEQUENCE [LARGE SCALE GENOMIC DNA]</scope>
    <source>
        <strain evidence="18 19">Ndbn-20m</strain>
    </source>
</reference>
<accession>A0A2A4FR29</accession>
<evidence type="ECO:0000256" key="1">
    <source>
        <dbReference type="ARBA" id="ARBA00004571"/>
    </source>
</evidence>
<evidence type="ECO:0000256" key="14">
    <source>
        <dbReference type="RuleBase" id="RU003357"/>
    </source>
</evidence>
<dbReference type="Proteomes" id="UP000218934">
    <property type="component" value="Unassembled WGS sequence"/>
</dbReference>
<dbReference type="PROSITE" id="PS01156">
    <property type="entry name" value="TONB_DEPENDENT_REC_2"/>
    <property type="match status" value="1"/>
</dbReference>
<comment type="caution">
    <text evidence="18">The sequence shown here is derived from an EMBL/GenBank/DDBJ whole genome shotgun (WGS) entry which is preliminary data.</text>
</comment>
<evidence type="ECO:0000256" key="12">
    <source>
        <dbReference type="PROSITE-ProRule" id="PRU01360"/>
    </source>
</evidence>
<dbReference type="PROSITE" id="PS52016">
    <property type="entry name" value="TONB_DEPENDENT_REC_3"/>
    <property type="match status" value="1"/>
</dbReference>
<name>A0A2A4FR29_9SPHN</name>
<dbReference type="InterPro" id="IPR039426">
    <property type="entry name" value="TonB-dep_rcpt-like"/>
</dbReference>
<keyword evidence="6 15" id="KW-0732">Signal</keyword>
<keyword evidence="7" id="KW-0408">Iron</keyword>
<comment type="similarity">
    <text evidence="12 14">Belongs to the TonB-dependent receptor family.</text>
</comment>